<dbReference type="InterPro" id="IPR000835">
    <property type="entry name" value="HTH_MarR-typ"/>
</dbReference>
<proteinExistence type="predicted"/>
<keyword evidence="1" id="KW-0805">Transcription regulation</keyword>
<dbReference type="Proteomes" id="UP000367750">
    <property type="component" value="Unassembled WGS sequence"/>
</dbReference>
<accession>A0A5J5FV02</accession>
<evidence type="ECO:0000256" key="3">
    <source>
        <dbReference type="ARBA" id="ARBA00023163"/>
    </source>
</evidence>
<dbReference type="InterPro" id="IPR036388">
    <property type="entry name" value="WH-like_DNA-bd_sf"/>
</dbReference>
<name>A0A5J5FV02_9BACL</name>
<dbReference type="PANTHER" id="PTHR42756">
    <property type="entry name" value="TRANSCRIPTIONAL REGULATOR, MARR"/>
    <property type="match status" value="1"/>
</dbReference>
<dbReference type="RefSeq" id="WP_150459672.1">
    <property type="nucleotide sequence ID" value="NZ_VYKK01000030.1"/>
</dbReference>
<sequence>MTEAETGRERILESMQALNKRISPVFERCAGITPARLKLLCLLSRTEEAGQSLIQKELGIDGAAVTRHLQALEEAGLVVRWSSKTDQRAALAALTEQGRSRMAAYRKERERFVDELLAGFGPEEQKLLLEMLERLESNLRTIQDAAYTK</sequence>
<dbReference type="AlphaFoldDB" id="A0A5J5FV02"/>
<evidence type="ECO:0000256" key="2">
    <source>
        <dbReference type="ARBA" id="ARBA00023125"/>
    </source>
</evidence>
<evidence type="ECO:0000259" key="4">
    <source>
        <dbReference type="PROSITE" id="PS50995"/>
    </source>
</evidence>
<comment type="caution">
    <text evidence="5">The sequence shown here is derived from an EMBL/GenBank/DDBJ whole genome shotgun (WGS) entry which is preliminary data.</text>
</comment>
<dbReference type="Pfam" id="PF01047">
    <property type="entry name" value="MarR"/>
    <property type="match status" value="1"/>
</dbReference>
<feature type="domain" description="HTH marR-type" evidence="4">
    <location>
        <begin position="8"/>
        <end position="137"/>
    </location>
</feature>
<dbReference type="Gene3D" id="1.10.10.10">
    <property type="entry name" value="Winged helix-like DNA-binding domain superfamily/Winged helix DNA-binding domain"/>
    <property type="match status" value="1"/>
</dbReference>
<dbReference type="PANTHER" id="PTHR42756:SF1">
    <property type="entry name" value="TRANSCRIPTIONAL REPRESSOR OF EMRAB OPERON"/>
    <property type="match status" value="1"/>
</dbReference>
<evidence type="ECO:0000313" key="5">
    <source>
        <dbReference type="EMBL" id="KAA8997207.1"/>
    </source>
</evidence>
<dbReference type="GO" id="GO:0003677">
    <property type="term" value="F:DNA binding"/>
    <property type="evidence" value="ECO:0007669"/>
    <property type="project" value="UniProtKB-KW"/>
</dbReference>
<dbReference type="InterPro" id="IPR011991">
    <property type="entry name" value="ArsR-like_HTH"/>
</dbReference>
<dbReference type="OrthoDB" id="2366010at2"/>
<dbReference type="InterPro" id="IPR036390">
    <property type="entry name" value="WH_DNA-bd_sf"/>
</dbReference>
<gene>
    <name evidence="5" type="ORF">F4V43_18110</name>
</gene>
<protein>
    <submittedName>
        <fullName evidence="5">MarR family transcriptional regulator</fullName>
    </submittedName>
</protein>
<keyword evidence="3" id="KW-0804">Transcription</keyword>
<dbReference type="CDD" id="cd00090">
    <property type="entry name" value="HTH_ARSR"/>
    <property type="match status" value="1"/>
</dbReference>
<organism evidence="5 6">
    <name type="scientific">Paenibacillus spiritus</name>
    <dbReference type="NCBI Taxonomy" id="2496557"/>
    <lineage>
        <taxon>Bacteria</taxon>
        <taxon>Bacillati</taxon>
        <taxon>Bacillota</taxon>
        <taxon>Bacilli</taxon>
        <taxon>Bacillales</taxon>
        <taxon>Paenibacillaceae</taxon>
        <taxon>Paenibacillus</taxon>
    </lineage>
</organism>
<keyword evidence="2" id="KW-0238">DNA-binding</keyword>
<dbReference type="EMBL" id="VYKK01000030">
    <property type="protein sequence ID" value="KAA8997207.1"/>
    <property type="molecule type" value="Genomic_DNA"/>
</dbReference>
<dbReference type="PROSITE" id="PS50995">
    <property type="entry name" value="HTH_MARR_2"/>
    <property type="match status" value="1"/>
</dbReference>
<keyword evidence="6" id="KW-1185">Reference proteome</keyword>
<dbReference type="PROSITE" id="PS01117">
    <property type="entry name" value="HTH_MARR_1"/>
    <property type="match status" value="1"/>
</dbReference>
<evidence type="ECO:0000313" key="6">
    <source>
        <dbReference type="Proteomes" id="UP000367750"/>
    </source>
</evidence>
<dbReference type="SUPFAM" id="SSF46785">
    <property type="entry name" value="Winged helix' DNA-binding domain"/>
    <property type="match status" value="1"/>
</dbReference>
<reference evidence="5 6" key="1">
    <citation type="submission" date="2019-09" db="EMBL/GenBank/DDBJ databases">
        <title>Bacillus ochoae sp. nov., Paenibacillus whitsoniae sp. nov., Paenibacillus spiritus sp. nov. Isolated from the Mars Exploration Rover during spacecraft assembly.</title>
        <authorList>
            <person name="Seuylemezian A."/>
            <person name="Vaishampayan P."/>
        </authorList>
    </citation>
    <scope>NUCLEOTIDE SEQUENCE [LARGE SCALE GENOMIC DNA]</scope>
    <source>
        <strain evidence="5 6">MER_111</strain>
    </source>
</reference>
<dbReference type="PRINTS" id="PR00598">
    <property type="entry name" value="HTHMARR"/>
</dbReference>
<dbReference type="SMART" id="SM00347">
    <property type="entry name" value="HTH_MARR"/>
    <property type="match status" value="1"/>
</dbReference>
<evidence type="ECO:0000256" key="1">
    <source>
        <dbReference type="ARBA" id="ARBA00023015"/>
    </source>
</evidence>
<dbReference type="GO" id="GO:0003700">
    <property type="term" value="F:DNA-binding transcription factor activity"/>
    <property type="evidence" value="ECO:0007669"/>
    <property type="project" value="InterPro"/>
</dbReference>
<dbReference type="InterPro" id="IPR023187">
    <property type="entry name" value="Tscrpt_reg_MarR-type_CS"/>
</dbReference>